<proteinExistence type="predicted"/>
<name>A0A8S4QZE6_9NEOP</name>
<dbReference type="EMBL" id="CAKXAJ010023337">
    <property type="protein sequence ID" value="CAH2227632.1"/>
    <property type="molecule type" value="Genomic_DNA"/>
</dbReference>
<reference evidence="1" key="1">
    <citation type="submission" date="2022-03" db="EMBL/GenBank/DDBJ databases">
        <authorList>
            <person name="Lindestad O."/>
        </authorList>
    </citation>
    <scope>NUCLEOTIDE SEQUENCE</scope>
</reference>
<dbReference type="AlphaFoldDB" id="A0A8S4QZE6"/>
<evidence type="ECO:0000313" key="2">
    <source>
        <dbReference type="Proteomes" id="UP000838756"/>
    </source>
</evidence>
<keyword evidence="2" id="KW-1185">Reference proteome</keyword>
<protein>
    <submittedName>
        <fullName evidence="1">Jg27980 protein</fullName>
    </submittedName>
</protein>
<sequence>MEWRAFYNEYKCKLVKKINDTDIDTLAGKLSSAAYAVKKIRQITDVETARLVY</sequence>
<organism evidence="1 2">
    <name type="scientific">Pararge aegeria aegeria</name>
    <dbReference type="NCBI Taxonomy" id="348720"/>
    <lineage>
        <taxon>Eukaryota</taxon>
        <taxon>Metazoa</taxon>
        <taxon>Ecdysozoa</taxon>
        <taxon>Arthropoda</taxon>
        <taxon>Hexapoda</taxon>
        <taxon>Insecta</taxon>
        <taxon>Pterygota</taxon>
        <taxon>Neoptera</taxon>
        <taxon>Endopterygota</taxon>
        <taxon>Lepidoptera</taxon>
        <taxon>Glossata</taxon>
        <taxon>Ditrysia</taxon>
        <taxon>Papilionoidea</taxon>
        <taxon>Nymphalidae</taxon>
        <taxon>Satyrinae</taxon>
        <taxon>Satyrini</taxon>
        <taxon>Parargina</taxon>
        <taxon>Pararge</taxon>
    </lineage>
</organism>
<accession>A0A8S4QZE6</accession>
<gene>
    <name evidence="1" type="primary">jg27980</name>
    <name evidence="1" type="ORF">PAEG_LOCUS8010</name>
</gene>
<comment type="caution">
    <text evidence="1">The sequence shown here is derived from an EMBL/GenBank/DDBJ whole genome shotgun (WGS) entry which is preliminary data.</text>
</comment>
<evidence type="ECO:0000313" key="1">
    <source>
        <dbReference type="EMBL" id="CAH2227632.1"/>
    </source>
</evidence>
<dbReference type="Proteomes" id="UP000838756">
    <property type="component" value="Unassembled WGS sequence"/>
</dbReference>
<dbReference type="OrthoDB" id="414730at2759"/>
<feature type="non-terminal residue" evidence="1">
    <location>
        <position position="1"/>
    </location>
</feature>